<dbReference type="EMBL" id="VLKE01000001">
    <property type="protein sequence ID" value="TWH70258.1"/>
    <property type="molecule type" value="Genomic_DNA"/>
</dbReference>
<accession>A0A562IHF4</accession>
<dbReference type="Proteomes" id="UP000319825">
    <property type="component" value="Unassembled WGS sequence"/>
</dbReference>
<reference evidence="1 2" key="1">
    <citation type="submission" date="2019-07" db="EMBL/GenBank/DDBJ databases">
        <title>R&amp;d 2014.</title>
        <authorList>
            <person name="Klenk H.-P."/>
        </authorList>
    </citation>
    <scope>NUCLEOTIDE SEQUENCE [LARGE SCALE GENOMIC DNA]</scope>
    <source>
        <strain evidence="1 2">DSM 43868</strain>
    </source>
</reference>
<organism evidence="1 2">
    <name type="scientific">Micromonospora olivasterospora</name>
    <dbReference type="NCBI Taxonomy" id="1880"/>
    <lineage>
        <taxon>Bacteria</taxon>
        <taxon>Bacillati</taxon>
        <taxon>Actinomycetota</taxon>
        <taxon>Actinomycetes</taxon>
        <taxon>Micromonosporales</taxon>
        <taxon>Micromonosporaceae</taxon>
        <taxon>Micromonospora</taxon>
    </lineage>
</organism>
<keyword evidence="2" id="KW-1185">Reference proteome</keyword>
<evidence type="ECO:0000313" key="2">
    <source>
        <dbReference type="Proteomes" id="UP000319825"/>
    </source>
</evidence>
<evidence type="ECO:0000313" key="1">
    <source>
        <dbReference type="EMBL" id="TWH70258.1"/>
    </source>
</evidence>
<proteinExistence type="predicted"/>
<evidence type="ECO:0008006" key="3">
    <source>
        <dbReference type="Google" id="ProtNLM"/>
    </source>
</evidence>
<dbReference type="AlphaFoldDB" id="A0A562IHF4"/>
<name>A0A562IHF4_MICOL</name>
<sequence length="175" mass="18915">MTRVRHVPTPRRSLRDDLTLGWRAVRARDWYWTSLLAHGVCNGAAAVPLTLGPLVAVDRLGGDGVWVLLQQGGAVGLLAGSLLAGRLRPRSPGGAGLGRPRTAGCRCGTGRARLRRHRRRPRRTSGHLAALHQLVLQSPAPVVTQALGFHHTTTHRHHAAAGGSWNRYSPSRNTL</sequence>
<dbReference type="RefSeq" id="WP_342799665.1">
    <property type="nucleotide sequence ID" value="NZ_BAAATQ010000139.1"/>
</dbReference>
<protein>
    <recommendedName>
        <fullName evidence="3">Transmembrane secretion effector</fullName>
    </recommendedName>
</protein>
<comment type="caution">
    <text evidence="1">The sequence shown here is derived from an EMBL/GenBank/DDBJ whole genome shotgun (WGS) entry which is preliminary data.</text>
</comment>
<gene>
    <name evidence="1" type="ORF">JD77_05280</name>
</gene>